<dbReference type="Gene3D" id="1.20.1250.40">
    <property type="match status" value="1"/>
</dbReference>
<sequence>MAPLPQIKRPKGKPIETDATILELGPDFNNIRALSVAEVGILLDHQAKDSGRAFTKTFNSTLEYAKKFSRFSAAESVKDVRNIFAEKNFAHYEVAQLVNLCCDTAEEAKTLIPSLKKKMNDPELEGLLTSMLTYKKYQG</sequence>
<dbReference type="Pfam" id="PF03874">
    <property type="entry name" value="RNA_pol_Rpb4"/>
    <property type="match status" value="1"/>
</dbReference>
<name>A0A137NXK6_CONC2</name>
<accession>A0A137NXK6</accession>
<dbReference type="InterPro" id="IPR010997">
    <property type="entry name" value="HRDC-like_sf"/>
</dbReference>
<reference evidence="5 6" key="1">
    <citation type="journal article" date="2015" name="Genome Biol. Evol.">
        <title>Phylogenomic analyses indicate that early fungi evolved digesting cell walls of algal ancestors of land plants.</title>
        <authorList>
            <person name="Chang Y."/>
            <person name="Wang S."/>
            <person name="Sekimoto S."/>
            <person name="Aerts A.L."/>
            <person name="Choi C."/>
            <person name="Clum A."/>
            <person name="LaButti K.M."/>
            <person name="Lindquist E.A."/>
            <person name="Yee Ngan C."/>
            <person name="Ohm R.A."/>
            <person name="Salamov A.A."/>
            <person name="Grigoriev I.V."/>
            <person name="Spatafora J.W."/>
            <person name="Berbee M.L."/>
        </authorList>
    </citation>
    <scope>NUCLEOTIDE SEQUENCE [LARGE SCALE GENOMIC DNA]</scope>
    <source>
        <strain evidence="5 6">NRRL 28638</strain>
    </source>
</reference>
<dbReference type="AlphaFoldDB" id="A0A137NXK6"/>
<dbReference type="InterPro" id="IPR045222">
    <property type="entry name" value="Rpb4-like"/>
</dbReference>
<keyword evidence="2" id="KW-0539">Nucleus</keyword>
<evidence type="ECO:0000256" key="1">
    <source>
        <dbReference type="ARBA" id="ARBA00004123"/>
    </source>
</evidence>
<dbReference type="InterPro" id="IPR038324">
    <property type="entry name" value="Rpb4/RPC9_sf"/>
</dbReference>
<dbReference type="GO" id="GO:0006366">
    <property type="term" value="P:transcription by RNA polymerase II"/>
    <property type="evidence" value="ECO:0007669"/>
    <property type="project" value="EnsemblFungi"/>
</dbReference>
<organism evidence="5 6">
    <name type="scientific">Conidiobolus coronatus (strain ATCC 28846 / CBS 209.66 / NRRL 28638)</name>
    <name type="common">Delacroixia coronata</name>
    <dbReference type="NCBI Taxonomy" id="796925"/>
    <lineage>
        <taxon>Eukaryota</taxon>
        <taxon>Fungi</taxon>
        <taxon>Fungi incertae sedis</taxon>
        <taxon>Zoopagomycota</taxon>
        <taxon>Entomophthoromycotina</taxon>
        <taxon>Entomophthoromycetes</taxon>
        <taxon>Entomophthorales</taxon>
        <taxon>Ancylistaceae</taxon>
        <taxon>Conidiobolus</taxon>
    </lineage>
</organism>
<dbReference type="OMA" id="CPENVEE"/>
<dbReference type="STRING" id="796925.A0A137NXK6"/>
<dbReference type="GO" id="GO:0000166">
    <property type="term" value="F:nucleotide binding"/>
    <property type="evidence" value="ECO:0007669"/>
    <property type="project" value="InterPro"/>
</dbReference>
<protein>
    <recommendedName>
        <fullName evidence="4">RNA polymerase Rpb4/RPC9 core domain-containing protein</fullName>
    </recommendedName>
</protein>
<proteinExistence type="inferred from homology"/>
<dbReference type="SUPFAM" id="SSF47819">
    <property type="entry name" value="HRDC-like"/>
    <property type="match status" value="1"/>
</dbReference>
<evidence type="ECO:0000313" key="6">
    <source>
        <dbReference type="Proteomes" id="UP000070444"/>
    </source>
</evidence>
<evidence type="ECO:0000313" key="5">
    <source>
        <dbReference type="EMBL" id="KXN67477.1"/>
    </source>
</evidence>
<comment type="similarity">
    <text evidence="3">Belongs to the eukaryotic RPB4 RNA polymerase subunit family.</text>
</comment>
<dbReference type="Proteomes" id="UP000070444">
    <property type="component" value="Unassembled WGS sequence"/>
</dbReference>
<gene>
    <name evidence="5" type="ORF">CONCODRAFT_80135</name>
</gene>
<dbReference type="GO" id="GO:0003899">
    <property type="term" value="F:DNA-directed RNA polymerase activity"/>
    <property type="evidence" value="ECO:0007669"/>
    <property type="project" value="EnsemblFungi"/>
</dbReference>
<dbReference type="PANTHER" id="PTHR21297">
    <property type="entry name" value="DNA-DIRECTED RNA POLYMERASE II"/>
    <property type="match status" value="1"/>
</dbReference>
<evidence type="ECO:0000256" key="2">
    <source>
        <dbReference type="ARBA" id="ARBA00023242"/>
    </source>
</evidence>
<keyword evidence="6" id="KW-1185">Reference proteome</keyword>
<dbReference type="SMART" id="SM00657">
    <property type="entry name" value="RPOL4c"/>
    <property type="match status" value="1"/>
</dbReference>
<feature type="domain" description="RNA polymerase Rpb4/RPC9 core" evidence="4">
    <location>
        <begin position="26"/>
        <end position="138"/>
    </location>
</feature>
<dbReference type="GO" id="GO:0006352">
    <property type="term" value="P:DNA-templated transcription initiation"/>
    <property type="evidence" value="ECO:0007669"/>
    <property type="project" value="InterPro"/>
</dbReference>
<dbReference type="EMBL" id="KQ964634">
    <property type="protein sequence ID" value="KXN67477.1"/>
    <property type="molecule type" value="Genomic_DNA"/>
</dbReference>
<dbReference type="GO" id="GO:0005665">
    <property type="term" value="C:RNA polymerase II, core complex"/>
    <property type="evidence" value="ECO:0007669"/>
    <property type="project" value="EnsemblFungi"/>
</dbReference>
<comment type="subcellular location">
    <subcellularLocation>
        <location evidence="1">Nucleus</location>
    </subcellularLocation>
</comment>
<dbReference type="InterPro" id="IPR006590">
    <property type="entry name" value="RNA_pol_Rpb4/RPC9_core"/>
</dbReference>
<evidence type="ECO:0000256" key="3">
    <source>
        <dbReference type="ARBA" id="ARBA00025724"/>
    </source>
</evidence>
<dbReference type="OrthoDB" id="2186918at2759"/>
<dbReference type="InterPro" id="IPR005574">
    <property type="entry name" value="Rpb4/RPC9"/>
</dbReference>
<evidence type="ECO:0000259" key="4">
    <source>
        <dbReference type="SMART" id="SM00657"/>
    </source>
</evidence>